<keyword evidence="1" id="KW-0812">Transmembrane</keyword>
<feature type="transmembrane region" description="Helical" evidence="1">
    <location>
        <begin position="202"/>
        <end position="222"/>
    </location>
</feature>
<keyword evidence="3" id="KW-1185">Reference proteome</keyword>
<feature type="transmembrane region" description="Helical" evidence="1">
    <location>
        <begin position="242"/>
        <end position="268"/>
    </location>
</feature>
<protein>
    <submittedName>
        <fullName evidence="2">Uncharacterized protein</fullName>
    </submittedName>
</protein>
<evidence type="ECO:0000256" key="1">
    <source>
        <dbReference type="SAM" id="Phobius"/>
    </source>
</evidence>
<evidence type="ECO:0000313" key="2">
    <source>
        <dbReference type="EMBL" id="THV54887.1"/>
    </source>
</evidence>
<dbReference type="OrthoDB" id="3495285at2759"/>
<dbReference type="EMBL" id="PQXL01000018">
    <property type="protein sequence ID" value="THV54887.1"/>
    <property type="molecule type" value="Genomic_DNA"/>
</dbReference>
<sequence length="377" mass="41662">MFYSFAFDDTPQVLNLFSEWLCWCMLWAGIKVYSFISRKKIPYARGGDFEEESTSLAFFIVTSSVCASLVEVNWILPLLTPALYFVTRNNDVDHHVLPSSSKSEKLEYSTNYGYNLIFYTLVAISTSVLFLPSAYNPITVGLGLIFLICQTTIYARLSTSSSACDEAPSVHQLFLDLEGTCCWIVCFLTVILLVSQQQSPGILSLSIYSIFKALLWAAVIIICNGGHACTLTLMSTFGLSTIYIHILPSSALAVLSCLCALLVLAHIISTLPRKCSTRSIVGFFAVFPIIALLLHFGIPETIEAFSELVNGIFSQTRCANKQDTLGNATEIAHAIMDEPSRLVAEFGPREELRSWIDTIFGLSKLCTVPTDVSVELR</sequence>
<feature type="transmembrane region" description="Helical" evidence="1">
    <location>
        <begin position="280"/>
        <end position="298"/>
    </location>
</feature>
<evidence type="ECO:0000313" key="3">
    <source>
        <dbReference type="Proteomes" id="UP000308671"/>
    </source>
</evidence>
<proteinExistence type="predicted"/>
<feature type="transmembrane region" description="Helical" evidence="1">
    <location>
        <begin position="56"/>
        <end position="76"/>
    </location>
</feature>
<name>A0A4S8R9V7_9HELO</name>
<feature type="transmembrane region" description="Helical" evidence="1">
    <location>
        <begin position="177"/>
        <end position="195"/>
    </location>
</feature>
<keyword evidence="1" id="KW-0472">Membrane</keyword>
<keyword evidence="1" id="KW-1133">Transmembrane helix</keyword>
<feature type="transmembrane region" description="Helical" evidence="1">
    <location>
        <begin position="138"/>
        <end position="157"/>
    </location>
</feature>
<feature type="transmembrane region" description="Helical" evidence="1">
    <location>
        <begin position="112"/>
        <end position="131"/>
    </location>
</feature>
<dbReference type="Proteomes" id="UP000308671">
    <property type="component" value="Unassembled WGS sequence"/>
</dbReference>
<comment type="caution">
    <text evidence="2">The sequence shown here is derived from an EMBL/GenBank/DDBJ whole genome shotgun (WGS) entry which is preliminary data.</text>
</comment>
<feature type="transmembrane region" description="Helical" evidence="1">
    <location>
        <begin position="20"/>
        <end position="36"/>
    </location>
</feature>
<reference evidence="2 3" key="1">
    <citation type="submission" date="2017-12" db="EMBL/GenBank/DDBJ databases">
        <title>Comparative genomics of Botrytis spp.</title>
        <authorList>
            <person name="Valero-Jimenez C.A."/>
            <person name="Tapia P."/>
            <person name="Veloso J."/>
            <person name="Silva-Moreno E."/>
            <person name="Staats M."/>
            <person name="Valdes J.H."/>
            <person name="Van Kan J.A.L."/>
        </authorList>
    </citation>
    <scope>NUCLEOTIDE SEQUENCE [LARGE SCALE GENOMIC DNA]</scope>
    <source>
        <strain evidence="2 3">MUCL435</strain>
    </source>
</reference>
<accession>A0A4S8R9V7</accession>
<gene>
    <name evidence="2" type="ORF">BGAL_0018g00430</name>
</gene>
<organism evidence="2 3">
    <name type="scientific">Botrytis galanthina</name>
    <dbReference type="NCBI Taxonomy" id="278940"/>
    <lineage>
        <taxon>Eukaryota</taxon>
        <taxon>Fungi</taxon>
        <taxon>Dikarya</taxon>
        <taxon>Ascomycota</taxon>
        <taxon>Pezizomycotina</taxon>
        <taxon>Leotiomycetes</taxon>
        <taxon>Helotiales</taxon>
        <taxon>Sclerotiniaceae</taxon>
        <taxon>Botrytis</taxon>
    </lineage>
</organism>
<dbReference type="AlphaFoldDB" id="A0A4S8R9V7"/>